<organism evidence="2 3">
    <name type="scientific">Stylosanthes scabra</name>
    <dbReference type="NCBI Taxonomy" id="79078"/>
    <lineage>
        <taxon>Eukaryota</taxon>
        <taxon>Viridiplantae</taxon>
        <taxon>Streptophyta</taxon>
        <taxon>Embryophyta</taxon>
        <taxon>Tracheophyta</taxon>
        <taxon>Spermatophyta</taxon>
        <taxon>Magnoliopsida</taxon>
        <taxon>eudicotyledons</taxon>
        <taxon>Gunneridae</taxon>
        <taxon>Pentapetalae</taxon>
        <taxon>rosids</taxon>
        <taxon>fabids</taxon>
        <taxon>Fabales</taxon>
        <taxon>Fabaceae</taxon>
        <taxon>Papilionoideae</taxon>
        <taxon>50 kb inversion clade</taxon>
        <taxon>dalbergioids sensu lato</taxon>
        <taxon>Dalbergieae</taxon>
        <taxon>Pterocarpus clade</taxon>
        <taxon>Stylosanthes</taxon>
    </lineage>
</organism>
<comment type="caution">
    <text evidence="2">The sequence shown here is derived from an EMBL/GenBank/DDBJ whole genome shotgun (WGS) entry which is preliminary data.</text>
</comment>
<evidence type="ECO:0000313" key="3">
    <source>
        <dbReference type="Proteomes" id="UP001341840"/>
    </source>
</evidence>
<feature type="compositionally biased region" description="Low complexity" evidence="1">
    <location>
        <begin position="17"/>
        <end position="31"/>
    </location>
</feature>
<keyword evidence="3" id="KW-1185">Reference proteome</keyword>
<dbReference type="EMBL" id="JASCZI010060529">
    <property type="protein sequence ID" value="MED6133488.1"/>
    <property type="molecule type" value="Genomic_DNA"/>
</dbReference>
<dbReference type="PANTHER" id="PTHR34590:SF10">
    <property type="entry name" value="RECEPTOR-LIKE PROTEIN KINASE HERK 1"/>
    <property type="match status" value="1"/>
</dbReference>
<gene>
    <name evidence="2" type="ORF">PIB30_028669</name>
</gene>
<name>A0ABU6SBU4_9FABA</name>
<reference evidence="2 3" key="1">
    <citation type="journal article" date="2023" name="Plants (Basel)">
        <title>Bridging the Gap: Combining Genomics and Transcriptomics Approaches to Understand Stylosanthes scabra, an Orphan Legume from the Brazilian Caatinga.</title>
        <authorList>
            <person name="Ferreira-Neto J.R.C."/>
            <person name="da Silva M.D."/>
            <person name="Binneck E."/>
            <person name="de Melo N.F."/>
            <person name="da Silva R.H."/>
            <person name="de Melo A.L.T.M."/>
            <person name="Pandolfi V."/>
            <person name="Bustamante F.O."/>
            <person name="Brasileiro-Vidal A.C."/>
            <person name="Benko-Iseppon A.M."/>
        </authorList>
    </citation>
    <scope>NUCLEOTIDE SEQUENCE [LARGE SCALE GENOMIC DNA]</scope>
    <source>
        <tissue evidence="2">Leaves</tissue>
    </source>
</reference>
<evidence type="ECO:0000256" key="1">
    <source>
        <dbReference type="SAM" id="MobiDB-lite"/>
    </source>
</evidence>
<dbReference type="Proteomes" id="UP001341840">
    <property type="component" value="Unassembled WGS sequence"/>
</dbReference>
<accession>A0ABU6SBU4</accession>
<sequence>MLEMKKDFNSKLKIQENSSSSNGGVSGGNNPPSIPPPSLPLLQTVRIFKEESTYTFYALRHPPYDLTTASFYVHTNHFVLLNEFSLGNNHDLVFKEYLVSVFYNRFSFKFKLKRSSFAFINTIEVVFAPYTLISGSA</sequence>
<protein>
    <submittedName>
        <fullName evidence="2">Uncharacterized protein</fullName>
    </submittedName>
</protein>
<dbReference type="PANTHER" id="PTHR34590">
    <property type="entry name" value="OS03G0124300 PROTEIN-RELATED"/>
    <property type="match status" value="1"/>
</dbReference>
<proteinExistence type="predicted"/>
<evidence type="ECO:0000313" key="2">
    <source>
        <dbReference type="EMBL" id="MED6133488.1"/>
    </source>
</evidence>
<feature type="region of interest" description="Disordered" evidence="1">
    <location>
        <begin position="15"/>
        <end position="38"/>
    </location>
</feature>
<dbReference type="InterPro" id="IPR045272">
    <property type="entry name" value="ANXUR1/2-like"/>
</dbReference>